<keyword evidence="8" id="KW-0472">Membrane</keyword>
<feature type="transmembrane region" description="Helical" evidence="8">
    <location>
        <begin position="785"/>
        <end position="802"/>
    </location>
</feature>
<dbReference type="AlphaFoldDB" id="A0A0S4JLP3"/>
<dbReference type="VEuPathDB" id="TriTrypDB:BSAL_29935"/>
<sequence>MTALNPSDPALQSHFIAVAQHAMLPNADQRRAAEAELKSYKDRVDVQHGFVILLLQLCANQAAPDDAKSLVGTFLKNLVRDCWDPSSAEHLVQDSEKEVIRQHVFDVMKGSPSYMQRHLAEVITLIAAVDFPNSWSQILQIMIAPLTNASSTLGEMDVALSTAHSVFVRYRKLDELTEVARDQIITINAAFTKPLLNAMTRLTHTLVSSPEEAVLACKALTTACEVLYDLICFDMGDEHEQNLDAFMNSFLQALQFDDARLRSGSAPLIALKSSVLSNVTLFVQRFDEEFDKYARTILQVIWEIVASSTYADEDYDDMVISGLEVLSAACRGSTRVMLGEDSRLRILCDQTVLPNLSLSESDVEAFDDSASDFIEKDVEGSDLHTRRRAACELIRALLSSFPEKAGQLFMSEVSILLQRYQTGDWKAMDTAIYLVTALALEGGAANSQRGAKQTLNANVPFDSFLQSTILPEFASAVTGHSHPIIKADTIRFIATFRNHIDAQYFPGILQHLQQWLSSKHEVLYSYSVHCLERLLTVQELSGALRISAQMFEPVAGVLLSGICGRLAADKIPNPYAMRCLMRIVKGLPGPSKPFVGDIIMCLNGVLGEAAKNPSNPVFNHCLFEVISSCIAVAPEAAQHIESALWECFVFILSNDVVEFTPYVLQVMAQLLDTRPAGPLPDIYRGMAAPLVAPTMYEHKGTIPAVVRMLNSMIKHDPAFLHEQQLTEKILGVFRTLVQLKQHDHEGLSILTTIILHYPKEIVEQYLPTIYSLLFQRLSTSKTPKFIRILIIFFSILVIVYGAETVVSRVNAIQQGLFWMLLTKVWLVDMQKVVGVLERKVCVVALAALLCDSEQLKAEEETWFQCVYSCLKMIHGAVEHDDVRSFVPKTASLEDLQQQSVQESVVSDTGFSNVYCPLQAAVAKAEDPIAHVHDANGHFRERLHQLVAGQNGQVFVGRLQTRLAPDLFALIQ</sequence>
<evidence type="ECO:0000256" key="3">
    <source>
        <dbReference type="ARBA" id="ARBA00008669"/>
    </source>
</evidence>
<dbReference type="OMA" id="AENEFLM"/>
<dbReference type="Pfam" id="PF03810">
    <property type="entry name" value="IBN_N"/>
    <property type="match status" value="1"/>
</dbReference>
<comment type="subcellular location">
    <subcellularLocation>
        <location evidence="2">Cytoplasm</location>
    </subcellularLocation>
    <subcellularLocation>
        <location evidence="1">Nucleus</location>
    </subcellularLocation>
</comment>
<proteinExistence type="inferred from homology"/>
<accession>A0A0S4JLP3</accession>
<dbReference type="GO" id="GO:0005049">
    <property type="term" value="F:nuclear export signal receptor activity"/>
    <property type="evidence" value="ECO:0007669"/>
    <property type="project" value="TreeGrafter"/>
</dbReference>
<dbReference type="SUPFAM" id="SSF48371">
    <property type="entry name" value="ARM repeat"/>
    <property type="match status" value="1"/>
</dbReference>
<dbReference type="GO" id="GO:0006606">
    <property type="term" value="P:protein import into nucleus"/>
    <property type="evidence" value="ECO:0007669"/>
    <property type="project" value="TreeGrafter"/>
</dbReference>
<comment type="similarity">
    <text evidence="3">Belongs to the XPO2/CSE1 family.</text>
</comment>
<organism evidence="10 11">
    <name type="scientific">Bodo saltans</name>
    <name type="common">Flagellated protozoan</name>
    <dbReference type="NCBI Taxonomy" id="75058"/>
    <lineage>
        <taxon>Eukaryota</taxon>
        <taxon>Discoba</taxon>
        <taxon>Euglenozoa</taxon>
        <taxon>Kinetoplastea</taxon>
        <taxon>Metakinetoplastina</taxon>
        <taxon>Eubodonida</taxon>
        <taxon>Bodonidae</taxon>
        <taxon>Bodo</taxon>
    </lineage>
</organism>
<dbReference type="Proteomes" id="UP000051952">
    <property type="component" value="Unassembled WGS sequence"/>
</dbReference>
<feature type="domain" description="Importin N-terminal" evidence="9">
    <location>
        <begin position="33"/>
        <end position="110"/>
    </location>
</feature>
<dbReference type="SMART" id="SM00913">
    <property type="entry name" value="IBN_N"/>
    <property type="match status" value="1"/>
</dbReference>
<dbReference type="InterPro" id="IPR011989">
    <property type="entry name" value="ARM-like"/>
</dbReference>
<gene>
    <name evidence="10" type="ORF">BSAL_29935</name>
</gene>
<evidence type="ECO:0000313" key="10">
    <source>
        <dbReference type="EMBL" id="CUG91043.1"/>
    </source>
</evidence>
<dbReference type="Pfam" id="PF08506">
    <property type="entry name" value="Cse1"/>
    <property type="match status" value="1"/>
</dbReference>
<dbReference type="Gene3D" id="1.25.10.10">
    <property type="entry name" value="Leucine-rich Repeat Variant"/>
    <property type="match status" value="1"/>
</dbReference>
<keyword evidence="11" id="KW-1185">Reference proteome</keyword>
<evidence type="ECO:0000259" key="9">
    <source>
        <dbReference type="PROSITE" id="PS50166"/>
    </source>
</evidence>
<dbReference type="GO" id="GO:0031267">
    <property type="term" value="F:small GTPase binding"/>
    <property type="evidence" value="ECO:0007669"/>
    <property type="project" value="InterPro"/>
</dbReference>
<keyword evidence="8" id="KW-1133">Transmembrane helix</keyword>
<evidence type="ECO:0000256" key="6">
    <source>
        <dbReference type="ARBA" id="ARBA00022927"/>
    </source>
</evidence>
<evidence type="ECO:0000256" key="7">
    <source>
        <dbReference type="ARBA" id="ARBA00023242"/>
    </source>
</evidence>
<dbReference type="EMBL" id="CYKH01001888">
    <property type="protein sequence ID" value="CUG91043.1"/>
    <property type="molecule type" value="Genomic_DNA"/>
</dbReference>
<keyword evidence="5" id="KW-0963">Cytoplasm</keyword>
<dbReference type="PROSITE" id="PS50166">
    <property type="entry name" value="IMPORTIN_B_NT"/>
    <property type="match status" value="1"/>
</dbReference>
<evidence type="ECO:0000256" key="2">
    <source>
        <dbReference type="ARBA" id="ARBA00004496"/>
    </source>
</evidence>
<protein>
    <submittedName>
        <fullName evidence="10">Cellular apoptosis susceptibility-domain protein, putative</fullName>
    </submittedName>
</protein>
<dbReference type="GO" id="GO:0006611">
    <property type="term" value="P:protein export from nucleus"/>
    <property type="evidence" value="ECO:0007669"/>
    <property type="project" value="TreeGrafter"/>
</dbReference>
<evidence type="ECO:0000256" key="4">
    <source>
        <dbReference type="ARBA" id="ARBA00022448"/>
    </source>
</evidence>
<dbReference type="GO" id="GO:0005829">
    <property type="term" value="C:cytosol"/>
    <property type="evidence" value="ECO:0007669"/>
    <property type="project" value="TreeGrafter"/>
</dbReference>
<evidence type="ECO:0000256" key="5">
    <source>
        <dbReference type="ARBA" id="ARBA00022490"/>
    </source>
</evidence>
<dbReference type="InterPro" id="IPR016024">
    <property type="entry name" value="ARM-type_fold"/>
</dbReference>
<keyword evidence="7" id="KW-0539">Nucleus</keyword>
<dbReference type="PANTHER" id="PTHR10997">
    <property type="entry name" value="IMPORTIN-7, 8, 11"/>
    <property type="match status" value="1"/>
</dbReference>
<dbReference type="InterPro" id="IPR013713">
    <property type="entry name" value="XPO2_central"/>
</dbReference>
<dbReference type="GO" id="GO:0005635">
    <property type="term" value="C:nuclear envelope"/>
    <property type="evidence" value="ECO:0007669"/>
    <property type="project" value="TreeGrafter"/>
</dbReference>
<keyword evidence="4" id="KW-0813">Transport</keyword>
<dbReference type="InterPro" id="IPR001494">
    <property type="entry name" value="Importin-beta_N"/>
</dbReference>
<dbReference type="InterPro" id="IPR005043">
    <property type="entry name" value="XPO2_C"/>
</dbReference>
<evidence type="ECO:0000256" key="8">
    <source>
        <dbReference type="SAM" id="Phobius"/>
    </source>
</evidence>
<keyword evidence="6" id="KW-0653">Protein transport</keyword>
<reference evidence="11" key="1">
    <citation type="submission" date="2015-09" db="EMBL/GenBank/DDBJ databases">
        <authorList>
            <consortium name="Pathogen Informatics"/>
        </authorList>
    </citation>
    <scope>NUCLEOTIDE SEQUENCE [LARGE SCALE GENOMIC DNA]</scope>
    <source>
        <strain evidence="11">Lake Konstanz</strain>
    </source>
</reference>
<dbReference type="Pfam" id="PF03378">
    <property type="entry name" value="CAS_CSE1"/>
    <property type="match status" value="1"/>
</dbReference>
<name>A0A0S4JLP3_BODSA</name>
<evidence type="ECO:0000256" key="1">
    <source>
        <dbReference type="ARBA" id="ARBA00004123"/>
    </source>
</evidence>
<evidence type="ECO:0000313" key="11">
    <source>
        <dbReference type="Proteomes" id="UP000051952"/>
    </source>
</evidence>
<dbReference type="OrthoDB" id="3268246at2759"/>
<keyword evidence="8" id="KW-0812">Transmembrane</keyword>
<dbReference type="PANTHER" id="PTHR10997:SF8">
    <property type="entry name" value="EXPORTIN-2"/>
    <property type="match status" value="1"/>
</dbReference>